<evidence type="ECO:0000313" key="2">
    <source>
        <dbReference type="Proteomes" id="UP000031668"/>
    </source>
</evidence>
<evidence type="ECO:0000313" key="1">
    <source>
        <dbReference type="EMBL" id="KII70233.1"/>
    </source>
</evidence>
<accession>A0A0C2JLH1</accession>
<comment type="caution">
    <text evidence="1">The sequence shown here is derived from an EMBL/GenBank/DDBJ whole genome shotgun (WGS) entry which is preliminary data.</text>
</comment>
<protein>
    <submittedName>
        <fullName evidence="1">Uncharacterized protein</fullName>
    </submittedName>
</protein>
<keyword evidence="2" id="KW-1185">Reference proteome</keyword>
<sequence>MIPILRTISNDKYSNGFEDTAPITNASEHVVALTDTKIVIHLRSLTIAARERRWVDVYRCSQSLIQKARSPRLTEEGSSKLGVMGAKVFDSMQTDNHDFNVEENCEERTTVKLHNTSNISRELGSVFKLVPLGKERNIRYATD</sequence>
<name>A0A0C2JLH1_THEKT</name>
<organism evidence="1 2">
    <name type="scientific">Thelohanellus kitauei</name>
    <name type="common">Myxosporean</name>
    <dbReference type="NCBI Taxonomy" id="669202"/>
    <lineage>
        <taxon>Eukaryota</taxon>
        <taxon>Metazoa</taxon>
        <taxon>Cnidaria</taxon>
        <taxon>Myxozoa</taxon>
        <taxon>Myxosporea</taxon>
        <taxon>Bivalvulida</taxon>
        <taxon>Platysporina</taxon>
        <taxon>Myxobolidae</taxon>
        <taxon>Thelohanellus</taxon>
    </lineage>
</organism>
<dbReference type="AlphaFoldDB" id="A0A0C2JLH1"/>
<dbReference type="Proteomes" id="UP000031668">
    <property type="component" value="Unassembled WGS sequence"/>
</dbReference>
<proteinExistence type="predicted"/>
<gene>
    <name evidence="1" type="ORF">RF11_11840</name>
</gene>
<reference evidence="1 2" key="1">
    <citation type="journal article" date="2014" name="Genome Biol. Evol.">
        <title>The genome of the myxosporean Thelohanellus kitauei shows adaptations to nutrient acquisition within its fish host.</title>
        <authorList>
            <person name="Yang Y."/>
            <person name="Xiong J."/>
            <person name="Zhou Z."/>
            <person name="Huo F."/>
            <person name="Miao W."/>
            <person name="Ran C."/>
            <person name="Liu Y."/>
            <person name="Zhang J."/>
            <person name="Feng J."/>
            <person name="Wang M."/>
            <person name="Wang M."/>
            <person name="Wang L."/>
            <person name="Yao B."/>
        </authorList>
    </citation>
    <scope>NUCLEOTIDE SEQUENCE [LARGE SCALE GENOMIC DNA]</scope>
    <source>
        <strain evidence="1">Wuqing</strain>
    </source>
</reference>
<dbReference type="EMBL" id="JWZT01002137">
    <property type="protein sequence ID" value="KII70233.1"/>
    <property type="molecule type" value="Genomic_DNA"/>
</dbReference>